<evidence type="ECO:0000313" key="7">
    <source>
        <dbReference type="Proteomes" id="UP000256941"/>
    </source>
</evidence>
<evidence type="ECO:0000259" key="5">
    <source>
        <dbReference type="Pfam" id="PF24827"/>
    </source>
</evidence>
<dbReference type="AlphaFoldDB" id="A0A3D9XJU8"/>
<dbReference type="SUPFAM" id="SSF53187">
    <property type="entry name" value="Zn-dependent exopeptidases"/>
    <property type="match status" value="1"/>
</dbReference>
<evidence type="ECO:0000256" key="2">
    <source>
        <dbReference type="ARBA" id="ARBA00022723"/>
    </source>
</evidence>
<comment type="caution">
    <text evidence="6">The sequence shown here is derived from an EMBL/GenBank/DDBJ whole genome shotgun (WGS) entry which is preliminary data.</text>
</comment>
<feature type="domain" description="Succinylglutamate desuccinylase/Aspartoacylase catalytic" evidence="5">
    <location>
        <begin position="49"/>
        <end position="235"/>
    </location>
</feature>
<dbReference type="PIRSF" id="PIRSF039012">
    <property type="entry name" value="ASP"/>
    <property type="match status" value="1"/>
</dbReference>
<dbReference type="InterPro" id="IPR043795">
    <property type="entry name" value="N-alpha-Ac-DABA-like"/>
</dbReference>
<evidence type="ECO:0000256" key="3">
    <source>
        <dbReference type="ARBA" id="ARBA00022801"/>
    </source>
</evidence>
<accession>A0A3D9XJU8</accession>
<organism evidence="6 7">
    <name type="scientific">Paracoccus versutus</name>
    <name type="common">Thiobacillus versutus</name>
    <dbReference type="NCBI Taxonomy" id="34007"/>
    <lineage>
        <taxon>Bacteria</taxon>
        <taxon>Pseudomonadati</taxon>
        <taxon>Pseudomonadota</taxon>
        <taxon>Alphaproteobacteria</taxon>
        <taxon>Rhodobacterales</taxon>
        <taxon>Paracoccaceae</taxon>
        <taxon>Paracoccus</taxon>
    </lineage>
</organism>
<keyword evidence="4" id="KW-0862">Zinc</keyword>
<proteinExistence type="predicted"/>
<sequence length="347" mass="36556">MNRYDTVTCELDLDAPGKASGWIDLSHSDDRHDFGVIRSPIGVIAGGEGPTALVVGGNHGDEYEGQLIVRRLFEALEPQDVAGRLILVPALNMPAVMARTRVSPLDGGNMNRVFPGATGQGPTRALAGFLNRHLLPRAGLVIDLHSGGCTTNYLDAAYLTLTGDPAQDRRGAALARAFGLPWTMVVGLGSTGGDLDSAALAAGCAMISCELGGMAQVSPRSLGHGWNGILNLLAHEEILAPETAKRLASGPACQTRFVDLDAGSRHVTAMRHALAEPLVELGDEVAEGQPVAKLYDLFDITQAPQMLTAPVAGRVLIRRRNGLVGHGDHLFVIGPEIAPEALDRRIG</sequence>
<dbReference type="InterPro" id="IPR053138">
    <property type="entry name" value="N-alpha-Ac-DABA_deacetylase"/>
</dbReference>
<dbReference type="CDD" id="cd06252">
    <property type="entry name" value="M14_ASTE_ASPA-like"/>
    <property type="match status" value="1"/>
</dbReference>
<gene>
    <name evidence="6" type="ORF">BDD41_3457</name>
</gene>
<evidence type="ECO:0000256" key="1">
    <source>
        <dbReference type="ARBA" id="ARBA00001947"/>
    </source>
</evidence>
<dbReference type="Proteomes" id="UP000256941">
    <property type="component" value="Unassembled WGS sequence"/>
</dbReference>
<name>A0A3D9XJU8_PARVE</name>
<dbReference type="GO" id="GO:0016811">
    <property type="term" value="F:hydrolase activity, acting on carbon-nitrogen (but not peptide) bonds, in linear amides"/>
    <property type="evidence" value="ECO:0007669"/>
    <property type="project" value="InterPro"/>
</dbReference>
<evidence type="ECO:0000313" key="6">
    <source>
        <dbReference type="EMBL" id="REF68412.1"/>
    </source>
</evidence>
<dbReference type="Pfam" id="PF24827">
    <property type="entry name" value="AstE_AspA_cat"/>
    <property type="match status" value="1"/>
</dbReference>
<dbReference type="PANTHER" id="PTHR37326:SF1">
    <property type="entry name" value="BLL3975 PROTEIN"/>
    <property type="match status" value="1"/>
</dbReference>
<comment type="cofactor">
    <cofactor evidence="1">
        <name>Zn(2+)</name>
        <dbReference type="ChEBI" id="CHEBI:29105"/>
    </cofactor>
</comment>
<dbReference type="InterPro" id="IPR055438">
    <property type="entry name" value="AstE_AspA_cat"/>
</dbReference>
<dbReference type="GO" id="GO:0016788">
    <property type="term" value="F:hydrolase activity, acting on ester bonds"/>
    <property type="evidence" value="ECO:0007669"/>
    <property type="project" value="InterPro"/>
</dbReference>
<keyword evidence="2" id="KW-0479">Metal-binding</keyword>
<dbReference type="Gene3D" id="3.40.630.10">
    <property type="entry name" value="Zn peptidases"/>
    <property type="match status" value="1"/>
</dbReference>
<dbReference type="RefSeq" id="WP_116222496.1">
    <property type="nucleotide sequence ID" value="NZ_CP038197.1"/>
</dbReference>
<dbReference type="PANTHER" id="PTHR37326">
    <property type="entry name" value="BLL3975 PROTEIN"/>
    <property type="match status" value="1"/>
</dbReference>
<evidence type="ECO:0000256" key="4">
    <source>
        <dbReference type="ARBA" id="ARBA00022833"/>
    </source>
</evidence>
<reference evidence="6 7" key="1">
    <citation type="submission" date="2018-08" db="EMBL/GenBank/DDBJ databases">
        <title>Genomic Encyclopedia of Archaeal and Bacterial Type Strains, Phase II (KMG-II): from individual species to whole genera.</title>
        <authorList>
            <person name="Goeker M."/>
        </authorList>
    </citation>
    <scope>NUCLEOTIDE SEQUENCE [LARGE SCALE GENOMIC DNA]</scope>
    <source>
        <strain evidence="6 7">DSM 17099</strain>
    </source>
</reference>
<dbReference type="GO" id="GO:0046872">
    <property type="term" value="F:metal ion binding"/>
    <property type="evidence" value="ECO:0007669"/>
    <property type="project" value="UniProtKB-KW"/>
</dbReference>
<protein>
    <submittedName>
        <fullName evidence="6">N-alpha-acetyl-L-2,4-diaminobutyrate deacetylase</fullName>
    </submittedName>
</protein>
<keyword evidence="3" id="KW-0378">Hydrolase</keyword>
<dbReference type="EMBL" id="QTUJ01000003">
    <property type="protein sequence ID" value="REF68412.1"/>
    <property type="molecule type" value="Genomic_DNA"/>
</dbReference>